<dbReference type="AlphaFoldDB" id="A0AAU9ID70"/>
<dbReference type="Proteomes" id="UP001162131">
    <property type="component" value="Unassembled WGS sequence"/>
</dbReference>
<accession>A0AAU9ID70</accession>
<dbReference type="PANTHER" id="PTHR13604">
    <property type="entry name" value="DC12-RELATED"/>
    <property type="match status" value="1"/>
</dbReference>
<keyword evidence="7" id="KW-0456">Lyase</keyword>
<comment type="similarity">
    <text evidence="1">Belongs to the SOS response-associated peptidase family.</text>
</comment>
<evidence type="ECO:0000256" key="1">
    <source>
        <dbReference type="ARBA" id="ARBA00008136"/>
    </source>
</evidence>
<evidence type="ECO:0000313" key="10">
    <source>
        <dbReference type="Proteomes" id="UP001162131"/>
    </source>
</evidence>
<dbReference type="GO" id="GO:0003697">
    <property type="term" value="F:single-stranded DNA binding"/>
    <property type="evidence" value="ECO:0007669"/>
    <property type="project" value="InterPro"/>
</dbReference>
<gene>
    <name evidence="9" type="ORF">BSTOLATCC_MIC8611</name>
</gene>
<keyword evidence="3" id="KW-0227">DNA damage</keyword>
<keyword evidence="2" id="KW-0645">Protease</keyword>
<feature type="region of interest" description="Disordered" evidence="8">
    <location>
        <begin position="290"/>
        <end position="310"/>
    </location>
</feature>
<name>A0AAU9ID70_9CILI</name>
<evidence type="ECO:0000256" key="8">
    <source>
        <dbReference type="SAM" id="MobiDB-lite"/>
    </source>
</evidence>
<evidence type="ECO:0000256" key="4">
    <source>
        <dbReference type="ARBA" id="ARBA00022801"/>
    </source>
</evidence>
<evidence type="ECO:0000313" key="9">
    <source>
        <dbReference type="EMBL" id="CAG9313338.1"/>
    </source>
</evidence>
<evidence type="ECO:0000256" key="3">
    <source>
        <dbReference type="ARBA" id="ARBA00022763"/>
    </source>
</evidence>
<dbReference type="GO" id="GO:0006508">
    <property type="term" value="P:proteolysis"/>
    <property type="evidence" value="ECO:0007669"/>
    <property type="project" value="UniProtKB-KW"/>
</dbReference>
<organism evidence="9 10">
    <name type="scientific">Blepharisma stoltei</name>
    <dbReference type="NCBI Taxonomy" id="1481888"/>
    <lineage>
        <taxon>Eukaryota</taxon>
        <taxon>Sar</taxon>
        <taxon>Alveolata</taxon>
        <taxon>Ciliophora</taxon>
        <taxon>Postciliodesmatophora</taxon>
        <taxon>Heterotrichea</taxon>
        <taxon>Heterotrichida</taxon>
        <taxon>Blepharismidae</taxon>
        <taxon>Blepharisma</taxon>
    </lineage>
</organism>
<dbReference type="GO" id="GO:0106300">
    <property type="term" value="P:protein-DNA covalent cross-linking repair"/>
    <property type="evidence" value="ECO:0007669"/>
    <property type="project" value="InterPro"/>
</dbReference>
<keyword evidence="5" id="KW-0190">Covalent protein-DNA linkage</keyword>
<dbReference type="GO" id="GO:0016829">
    <property type="term" value="F:lyase activity"/>
    <property type="evidence" value="ECO:0007669"/>
    <property type="project" value="UniProtKB-KW"/>
</dbReference>
<dbReference type="EMBL" id="CAJZBQ010000010">
    <property type="protein sequence ID" value="CAG9313338.1"/>
    <property type="molecule type" value="Genomic_DNA"/>
</dbReference>
<protein>
    <recommendedName>
        <fullName evidence="11">Abasic site processing protein HMCES</fullName>
    </recommendedName>
</protein>
<evidence type="ECO:0000256" key="2">
    <source>
        <dbReference type="ARBA" id="ARBA00022670"/>
    </source>
</evidence>
<dbReference type="SUPFAM" id="SSF143081">
    <property type="entry name" value="BB1717-like"/>
    <property type="match status" value="1"/>
</dbReference>
<evidence type="ECO:0008006" key="11">
    <source>
        <dbReference type="Google" id="ProtNLM"/>
    </source>
</evidence>
<evidence type="ECO:0000256" key="5">
    <source>
        <dbReference type="ARBA" id="ARBA00023124"/>
    </source>
</evidence>
<reference evidence="9" key="1">
    <citation type="submission" date="2021-09" db="EMBL/GenBank/DDBJ databases">
        <authorList>
            <consortium name="AG Swart"/>
            <person name="Singh M."/>
            <person name="Singh A."/>
            <person name="Seah K."/>
            <person name="Emmerich C."/>
        </authorList>
    </citation>
    <scope>NUCLEOTIDE SEQUENCE</scope>
    <source>
        <strain evidence="9">ATCC30299</strain>
    </source>
</reference>
<dbReference type="Pfam" id="PF02586">
    <property type="entry name" value="SRAP"/>
    <property type="match status" value="1"/>
</dbReference>
<comment type="caution">
    <text evidence="9">The sequence shown here is derived from an EMBL/GenBank/DDBJ whole genome shotgun (WGS) entry which is preliminary data.</text>
</comment>
<dbReference type="InterPro" id="IPR036590">
    <property type="entry name" value="SRAP-like"/>
</dbReference>
<dbReference type="Gene3D" id="3.90.1680.10">
    <property type="entry name" value="SOS response associated peptidase-like"/>
    <property type="match status" value="1"/>
</dbReference>
<dbReference type="GO" id="GO:0008233">
    <property type="term" value="F:peptidase activity"/>
    <property type="evidence" value="ECO:0007669"/>
    <property type="project" value="UniProtKB-KW"/>
</dbReference>
<sequence>MCGRVISRVDIPGLRAMTRARGSRRSGQLRRGYNIGPASHQAAIVHASRTSVEEETKPEECMEIDQNRVLSVMKWGMNNFREKNPEKPMVINIRIESMDYKFKPFHNNRCVILAEGYYEWKETHPYLVKPKNSDLFYFAGLYRDIDENEQEYGIITVPPKESMFWLHDRSPAMIREENIDRWIDPQVSYEEASALIECREAEELEYYEVPSLVNQMKNDNKECCMRVEEYQALLKTKGIHRFFKPVEKRKAEEEESLPAKKIIVAPVGNASDNKVSIGISLEKPEIQYDPDNKPKITANVSSSSTKKEIC</sequence>
<evidence type="ECO:0000256" key="6">
    <source>
        <dbReference type="ARBA" id="ARBA00023125"/>
    </source>
</evidence>
<keyword evidence="10" id="KW-1185">Reference proteome</keyword>
<evidence type="ECO:0000256" key="7">
    <source>
        <dbReference type="ARBA" id="ARBA00023239"/>
    </source>
</evidence>
<proteinExistence type="inferred from homology"/>
<keyword evidence="6" id="KW-0238">DNA-binding</keyword>
<keyword evidence="4" id="KW-0378">Hydrolase</keyword>
<dbReference type="InterPro" id="IPR003738">
    <property type="entry name" value="SRAP"/>
</dbReference>
<dbReference type="PANTHER" id="PTHR13604:SF0">
    <property type="entry name" value="ABASIC SITE PROCESSING PROTEIN HMCES"/>
    <property type="match status" value="1"/>
</dbReference>